<dbReference type="AlphaFoldDB" id="X1PVC2"/>
<evidence type="ECO:0000313" key="1">
    <source>
        <dbReference type="EMBL" id="GAI46471.1"/>
    </source>
</evidence>
<comment type="caution">
    <text evidence="1">The sequence shown here is derived from an EMBL/GenBank/DDBJ whole genome shotgun (WGS) entry which is preliminary data.</text>
</comment>
<reference evidence="1" key="1">
    <citation type="journal article" date="2014" name="Front. Microbiol.">
        <title>High frequency of phylogenetically diverse reductive dehalogenase-homologous genes in deep subseafloor sedimentary metagenomes.</title>
        <authorList>
            <person name="Kawai M."/>
            <person name="Futagami T."/>
            <person name="Toyoda A."/>
            <person name="Takaki Y."/>
            <person name="Nishi S."/>
            <person name="Hori S."/>
            <person name="Arai W."/>
            <person name="Tsubouchi T."/>
            <person name="Morono Y."/>
            <person name="Uchiyama I."/>
            <person name="Ito T."/>
            <person name="Fujiyama A."/>
            <person name="Inagaki F."/>
            <person name="Takami H."/>
        </authorList>
    </citation>
    <scope>NUCLEOTIDE SEQUENCE</scope>
    <source>
        <strain evidence="1">Expedition CK06-06</strain>
    </source>
</reference>
<name>X1PVC2_9ZZZZ</name>
<dbReference type="EMBL" id="BARV01025797">
    <property type="protein sequence ID" value="GAI46471.1"/>
    <property type="molecule type" value="Genomic_DNA"/>
</dbReference>
<sequence length="65" mass="7657">MKTIHEEAGEPQMFPSLDYYKDPRNIGRWTEKRFKEPGLDMPPQIQEEIKAAREGELPKSLKEKL</sequence>
<organism evidence="1">
    <name type="scientific">marine sediment metagenome</name>
    <dbReference type="NCBI Taxonomy" id="412755"/>
    <lineage>
        <taxon>unclassified sequences</taxon>
        <taxon>metagenomes</taxon>
        <taxon>ecological metagenomes</taxon>
    </lineage>
</organism>
<gene>
    <name evidence="1" type="ORF">S06H3_41803</name>
</gene>
<proteinExistence type="predicted"/>
<accession>X1PVC2</accession>
<protein>
    <submittedName>
        <fullName evidence="1">Uncharacterized protein</fullName>
    </submittedName>
</protein>